<accession>E7RRV2</accession>
<name>E7RRV2_9BACT</name>
<dbReference type="eggNOG" id="ENOG502ZR27">
    <property type="taxonomic scope" value="Bacteria"/>
</dbReference>
<evidence type="ECO:0000313" key="4">
    <source>
        <dbReference type="Proteomes" id="UP000005580"/>
    </source>
</evidence>
<dbReference type="Proteomes" id="UP000005580">
    <property type="component" value="Unassembled WGS sequence"/>
</dbReference>
<protein>
    <submittedName>
        <fullName evidence="3">Uncharacterized protein</fullName>
    </submittedName>
</protein>
<sequence>MSTETIIRILQWVLSSGCIGAAIIWITSKKTRAAKTAKIVHDTYKQMYEDVQLTLIELRQDNEKLYKSITRLERTIQHASVCRHWDGCPIRNELQNDTKIHGAKRDTYRQSKTGQHRIRNPGMGYDGGIGRQSADDAADSQPP</sequence>
<dbReference type="AlphaFoldDB" id="E7RRV2"/>
<comment type="caution">
    <text evidence="3">The sequence shown here is derived from an EMBL/GenBank/DDBJ whole genome shotgun (WGS) entry which is preliminary data.</text>
</comment>
<evidence type="ECO:0000256" key="2">
    <source>
        <dbReference type="SAM" id="Phobius"/>
    </source>
</evidence>
<dbReference type="HOGENOM" id="CLU_147838_0_0_10"/>
<keyword evidence="2" id="KW-1133">Transmembrane helix</keyword>
<organism evidence="3 4">
    <name type="scientific">Hoylesella oralis ATCC 33269</name>
    <dbReference type="NCBI Taxonomy" id="873533"/>
    <lineage>
        <taxon>Bacteria</taxon>
        <taxon>Pseudomonadati</taxon>
        <taxon>Bacteroidota</taxon>
        <taxon>Bacteroidia</taxon>
        <taxon>Bacteroidales</taxon>
        <taxon>Prevotellaceae</taxon>
        <taxon>Hoylesella</taxon>
    </lineage>
</organism>
<dbReference type="STRING" id="28134.SAMN05444288_1539"/>
<dbReference type="RefSeq" id="WP_004370094.1">
    <property type="nucleotide sequence ID" value="NZ_GL833119.1"/>
</dbReference>
<feature type="region of interest" description="Disordered" evidence="1">
    <location>
        <begin position="99"/>
        <end position="143"/>
    </location>
</feature>
<feature type="compositionally biased region" description="Basic and acidic residues" evidence="1">
    <location>
        <begin position="99"/>
        <end position="109"/>
    </location>
</feature>
<feature type="transmembrane region" description="Helical" evidence="2">
    <location>
        <begin position="6"/>
        <end position="26"/>
    </location>
</feature>
<keyword evidence="2" id="KW-0812">Transmembrane</keyword>
<reference evidence="3" key="1">
    <citation type="submission" date="2011-01" db="EMBL/GenBank/DDBJ databases">
        <authorList>
            <person name="Muzny D."/>
            <person name="Qin X."/>
            <person name="Buhay C."/>
            <person name="Dugan-Rocha S."/>
            <person name="Ding Y."/>
            <person name="Chen G."/>
            <person name="Hawes A."/>
            <person name="Holder M."/>
            <person name="Jhangiani S."/>
            <person name="Johnson A."/>
            <person name="Khan Z."/>
            <person name="Li Z."/>
            <person name="Liu W."/>
            <person name="Liu X."/>
            <person name="Perez L."/>
            <person name="Shen H."/>
            <person name="Wang Q."/>
            <person name="Watt J."/>
            <person name="Xi L."/>
            <person name="Xin Y."/>
            <person name="Zhou J."/>
            <person name="Deng J."/>
            <person name="Jiang H."/>
            <person name="Liu Y."/>
            <person name="Qu J."/>
            <person name="Song X.-Z."/>
            <person name="Zhang L."/>
            <person name="Villasana D."/>
            <person name="Johnson A."/>
            <person name="Liu J."/>
            <person name="Liyanage D."/>
            <person name="Lorensuhewa L."/>
            <person name="Robinson T."/>
            <person name="Song A."/>
            <person name="Song B.-B."/>
            <person name="Dinh H."/>
            <person name="Thornton R."/>
            <person name="Coyle M."/>
            <person name="Francisco L."/>
            <person name="Jackson L."/>
            <person name="Javaid M."/>
            <person name="Korchina V."/>
            <person name="Kovar C."/>
            <person name="Mata R."/>
            <person name="Mathew T."/>
            <person name="Ngo R."/>
            <person name="Nguyen L."/>
            <person name="Nguyen N."/>
            <person name="Okwuonu G."/>
            <person name="Ongeri F."/>
            <person name="Pham C."/>
            <person name="Simmons D."/>
            <person name="Wilczek-Boney K."/>
            <person name="Hale W."/>
            <person name="Jakkamsetti A."/>
            <person name="Pham P."/>
            <person name="Ruth R."/>
            <person name="San Lucas F."/>
            <person name="Warren J."/>
            <person name="Zhang J."/>
            <person name="Zhao Z."/>
            <person name="Zhou C."/>
            <person name="Zhu D."/>
            <person name="Lee S."/>
            <person name="Bess C."/>
            <person name="Blankenburg K."/>
            <person name="Forbes L."/>
            <person name="Fu Q."/>
            <person name="Gubbala S."/>
            <person name="Hirani K."/>
            <person name="Jayaseelan J.C."/>
            <person name="Lara F."/>
            <person name="Munidasa M."/>
            <person name="Palculict T."/>
            <person name="Patil S."/>
            <person name="Pu L.-L."/>
            <person name="Saada N."/>
            <person name="Tang L."/>
            <person name="Weissenberger G."/>
            <person name="Zhu Y."/>
            <person name="Hemphill L."/>
            <person name="Shang Y."/>
            <person name="Youmans B."/>
            <person name="Ayvaz T."/>
            <person name="Ross M."/>
            <person name="Santibanez J."/>
            <person name="Aqrawi P."/>
            <person name="Gross S."/>
            <person name="Joshi V."/>
            <person name="Fowler G."/>
            <person name="Nazareth L."/>
            <person name="Reid J."/>
            <person name="Worley K."/>
            <person name="Petrosino J."/>
            <person name="Highlander S."/>
            <person name="Gibbs R."/>
        </authorList>
    </citation>
    <scope>NUCLEOTIDE SEQUENCE [LARGE SCALE GENOMIC DNA]</scope>
    <source>
        <strain evidence="3">ATCC 33269</strain>
    </source>
</reference>
<evidence type="ECO:0000313" key="3">
    <source>
        <dbReference type="EMBL" id="EFZ36990.1"/>
    </source>
</evidence>
<keyword evidence="4" id="KW-1185">Reference proteome</keyword>
<dbReference type="EMBL" id="AEPE02000005">
    <property type="protein sequence ID" value="EFZ36990.1"/>
    <property type="molecule type" value="Genomic_DNA"/>
</dbReference>
<keyword evidence="2" id="KW-0472">Membrane</keyword>
<gene>
    <name evidence="3" type="ORF">HMPREF0663_11903</name>
</gene>
<proteinExistence type="predicted"/>
<evidence type="ECO:0000256" key="1">
    <source>
        <dbReference type="SAM" id="MobiDB-lite"/>
    </source>
</evidence>